<evidence type="ECO:0000256" key="1">
    <source>
        <dbReference type="ARBA" id="ARBA00022801"/>
    </source>
</evidence>
<dbReference type="Gene3D" id="2.60.40.10">
    <property type="entry name" value="Immunoglobulins"/>
    <property type="match status" value="1"/>
</dbReference>
<dbReference type="InterPro" id="IPR025300">
    <property type="entry name" value="BetaGal_jelly_roll_dom"/>
</dbReference>
<keyword evidence="2" id="KW-0326">Glycosidase</keyword>
<dbReference type="eggNOG" id="COG3250">
    <property type="taxonomic scope" value="Bacteria"/>
</dbReference>
<feature type="domain" description="Sialate O-acetylesterase" evidence="4">
    <location>
        <begin position="111"/>
        <end position="215"/>
    </location>
</feature>
<organism evidence="6 7">
    <name type="scientific">Asticcacaulis biprosthecium C19</name>
    <dbReference type="NCBI Taxonomy" id="715226"/>
    <lineage>
        <taxon>Bacteria</taxon>
        <taxon>Pseudomonadati</taxon>
        <taxon>Pseudomonadota</taxon>
        <taxon>Alphaproteobacteria</taxon>
        <taxon>Caulobacterales</taxon>
        <taxon>Caulobacteraceae</taxon>
        <taxon>Asticcacaulis</taxon>
    </lineage>
</organism>
<dbReference type="EMBL" id="GL883077">
    <property type="protein sequence ID" value="EGF93328.1"/>
    <property type="molecule type" value="Genomic_DNA"/>
</dbReference>
<feature type="signal peptide" evidence="3">
    <location>
        <begin position="1"/>
        <end position="26"/>
    </location>
</feature>
<dbReference type="Pfam" id="PF13364">
    <property type="entry name" value="BetaGal_ABD2"/>
    <property type="match status" value="1"/>
</dbReference>
<dbReference type="SUPFAM" id="SSF52266">
    <property type="entry name" value="SGNH hydrolase"/>
    <property type="match status" value="1"/>
</dbReference>
<gene>
    <name evidence="6" type="ORF">ABI_17680</name>
</gene>
<keyword evidence="3" id="KW-0732">Signal</keyword>
<dbReference type="RefSeq" id="WP_006272524.1">
    <property type="nucleotide sequence ID" value="NZ_GL883077.1"/>
</dbReference>
<dbReference type="GO" id="GO:0005975">
    <property type="term" value="P:carbohydrate metabolic process"/>
    <property type="evidence" value="ECO:0007669"/>
    <property type="project" value="InterPro"/>
</dbReference>
<dbReference type="Gene3D" id="3.40.50.1110">
    <property type="entry name" value="SGNH hydrolase"/>
    <property type="match status" value="1"/>
</dbReference>
<evidence type="ECO:0000259" key="4">
    <source>
        <dbReference type="Pfam" id="PF03629"/>
    </source>
</evidence>
<name>F4QKM6_9CAUL</name>
<evidence type="ECO:0000259" key="5">
    <source>
        <dbReference type="Pfam" id="PF13364"/>
    </source>
</evidence>
<keyword evidence="7" id="KW-1185">Reference proteome</keyword>
<proteinExistence type="predicted"/>
<accession>F4QKM6</accession>
<evidence type="ECO:0000313" key="6">
    <source>
        <dbReference type="EMBL" id="EGF93328.1"/>
    </source>
</evidence>
<evidence type="ECO:0000313" key="7">
    <source>
        <dbReference type="Proteomes" id="UP000006512"/>
    </source>
</evidence>
<feature type="chain" id="PRO_5003314197" evidence="3">
    <location>
        <begin position="27"/>
        <end position="661"/>
    </location>
</feature>
<feature type="domain" description="Beta-galactosidase jelly roll" evidence="5">
    <location>
        <begin position="264"/>
        <end position="370"/>
    </location>
</feature>
<dbReference type="GO" id="GO:0004553">
    <property type="term" value="F:hydrolase activity, hydrolyzing O-glycosyl compounds"/>
    <property type="evidence" value="ECO:0007669"/>
    <property type="project" value="InterPro"/>
</dbReference>
<dbReference type="GO" id="GO:0001681">
    <property type="term" value="F:sialate O-acetylesterase activity"/>
    <property type="evidence" value="ECO:0007669"/>
    <property type="project" value="InterPro"/>
</dbReference>
<dbReference type="Gene3D" id="2.60.120.260">
    <property type="entry name" value="Galactose-binding domain-like"/>
    <property type="match status" value="1"/>
</dbReference>
<dbReference type="InterPro" id="IPR005181">
    <property type="entry name" value="SASA"/>
</dbReference>
<reference evidence="7" key="1">
    <citation type="submission" date="2011-03" db="EMBL/GenBank/DDBJ databases">
        <title>Draft genome sequence of Brevundimonas diminuta.</title>
        <authorList>
            <person name="Brown P.J.B."/>
            <person name="Buechlein A."/>
            <person name="Hemmerich C."/>
            <person name="Brun Y.V."/>
        </authorList>
    </citation>
    <scope>NUCLEOTIDE SEQUENCE [LARGE SCALE GENOMIC DNA]</scope>
    <source>
        <strain evidence="7">C19</strain>
    </source>
</reference>
<dbReference type="PANTHER" id="PTHR22901:SF0">
    <property type="entry name" value="SIALATE O-ACETYLESTERASE"/>
    <property type="match status" value="1"/>
</dbReference>
<dbReference type="SUPFAM" id="SSF49785">
    <property type="entry name" value="Galactose-binding domain-like"/>
    <property type="match status" value="1"/>
</dbReference>
<dbReference type="PANTHER" id="PTHR22901">
    <property type="entry name" value="SIALATE O-ACETYLESTERASE"/>
    <property type="match status" value="1"/>
</dbReference>
<dbReference type="InterPro" id="IPR039329">
    <property type="entry name" value="SIAE"/>
</dbReference>
<sequence>MPLPFRASAAVLAVLTFTVLPGTVHAAEPPRFAGVFGDHAVLQRDAAVKVWGTAVPGSAVTVTFNGAKATATANAAGKWASQLPPTKAGGPYSLAVSDGIATTTLNDILVGDVYLCSGQSNMEFTVRYTTNAGAELNTSNDKLRFITLDRVAAVTPQSELSKATPWQVVSPQTVGDASAVCYFMSKSLAKTENVPVGMIHASWGGTFIQAWMSQEGLSTVSSYRPGLDALNLYASDRAAAQTQWAAATQDAWKATEDDLATKLQWIDPKFRDNDWKTIVPDVIWESSPDPDLASFDGIVWYRTTVNVTKAQAAQAARLSLGPIDDVDITWVNGVKAGTTYGWNAPREYDLQAGTLKAGRNTIVVRVTDTGGGGGLYGKTADKKIRFADGSTVALPNVWRYKISGPIRPGAKVEGEPWAVPNGLTTLYNAMIAPVAPYTLKGVAWYQGEANVDSPVEYQTLMTAWMADWRQKFDNPTLPFLIVQLADYGPVASQPVNSGWARLRDSQRRAVKADPHAGLAISLDVGDRFDIHPTQKTVVGDRLARVAQSVVYGKSATPSGPEPVSVTPMVDDLIVTFKNTNGGLVTYSGATALGFEACTETDCTFVSATPDGDRVILQGANRVGVVKVRYAWADSPYVNLYSKDDLPAGPFELRIGEMENNP</sequence>
<evidence type="ECO:0000256" key="3">
    <source>
        <dbReference type="SAM" id="SignalP"/>
    </source>
</evidence>
<dbReference type="AlphaFoldDB" id="F4QKM6"/>
<feature type="domain" description="Sialate O-acetylesterase" evidence="4">
    <location>
        <begin position="417"/>
        <end position="518"/>
    </location>
</feature>
<dbReference type="InterPro" id="IPR036514">
    <property type="entry name" value="SGNH_hydro_sf"/>
</dbReference>
<dbReference type="HOGENOM" id="CLU_015150_2_0_5"/>
<dbReference type="Pfam" id="PF03629">
    <property type="entry name" value="SASA"/>
    <property type="match status" value="2"/>
</dbReference>
<keyword evidence="1 6" id="KW-0378">Hydrolase</keyword>
<dbReference type="Proteomes" id="UP000006512">
    <property type="component" value="Unassembled WGS sequence"/>
</dbReference>
<protein>
    <submittedName>
        <fullName evidence="6">Glycosyl hydrolase family 2, sugar binding domain protein</fullName>
    </submittedName>
</protein>
<dbReference type="OrthoDB" id="9795554at2"/>
<evidence type="ECO:0000256" key="2">
    <source>
        <dbReference type="ARBA" id="ARBA00023295"/>
    </source>
</evidence>
<dbReference type="STRING" id="715226.ABI_17680"/>
<dbReference type="InterPro" id="IPR013783">
    <property type="entry name" value="Ig-like_fold"/>
</dbReference>
<dbReference type="InterPro" id="IPR008979">
    <property type="entry name" value="Galactose-bd-like_sf"/>
</dbReference>